<organism evidence="2 3">
    <name type="scientific">Emticicia aquatilis</name>
    <dbReference type="NCBI Taxonomy" id="1537369"/>
    <lineage>
        <taxon>Bacteria</taxon>
        <taxon>Pseudomonadati</taxon>
        <taxon>Bacteroidota</taxon>
        <taxon>Cytophagia</taxon>
        <taxon>Cytophagales</taxon>
        <taxon>Leadbetterellaceae</taxon>
        <taxon>Emticicia</taxon>
    </lineage>
</organism>
<sequence>MKSKLISVLTLAILLPFVGFAQQLNSKCNLLPYSIFKGASDKTPVVLNVLGTSPQFGEIPKHTGVSAYNHLKSVYKKNTKNSRGEIDDLLQALGYTGFNDPAFTSKSLTPEILPAGTVGWMGAYSRGHKYAWSRLGKDFPTFKVYAKGGDCFLYIMKKCGNAFYTPAPNCPVSPCPCPEGYTCNSQGCCEKIPVPPVFCKTQTINITGSGQVSSGDVLNTSKTMEIVAVNTASGSTKGLLLGSYPVSVRSTYDFNVKGEAQYSKTVEVCTEANSAPAPMNLSLPLNLNYKITKNDVLVGDGEKLYLNVTEDQFKALSKAYKAVNVTTTATPNLEVASKKVSSSTATETISSAFGGGEPKCADQKINFLGKTEIKDGSLKSATNDVTIIGVYKKTGKLDKGEMAEKYLCLGSFQVPVKSAYEFTTSGGSDVSKILRVCTKDGVAPADQNINVPVKMTYSFTKQDVTLGDYNKLYVSLTEKQYKALSKNYNRCCTEGGEGKCK</sequence>
<keyword evidence="3" id="KW-1185">Reference proteome</keyword>
<feature type="chain" id="PRO_5037297411" evidence="1">
    <location>
        <begin position="22"/>
        <end position="501"/>
    </location>
</feature>
<dbReference type="EMBL" id="BMKK01000002">
    <property type="protein sequence ID" value="GGD48900.1"/>
    <property type="molecule type" value="Genomic_DNA"/>
</dbReference>
<evidence type="ECO:0000313" key="2">
    <source>
        <dbReference type="EMBL" id="GGD48900.1"/>
    </source>
</evidence>
<dbReference type="AlphaFoldDB" id="A0A916YJZ4"/>
<dbReference type="Proteomes" id="UP000609064">
    <property type="component" value="Unassembled WGS sequence"/>
</dbReference>
<name>A0A916YJZ4_9BACT</name>
<evidence type="ECO:0000313" key="3">
    <source>
        <dbReference type="Proteomes" id="UP000609064"/>
    </source>
</evidence>
<protein>
    <submittedName>
        <fullName evidence="2">Uncharacterized protein</fullName>
    </submittedName>
</protein>
<reference evidence="2" key="1">
    <citation type="journal article" date="2014" name="Int. J. Syst. Evol. Microbiol.">
        <title>Complete genome sequence of Corynebacterium casei LMG S-19264T (=DSM 44701T), isolated from a smear-ripened cheese.</title>
        <authorList>
            <consortium name="US DOE Joint Genome Institute (JGI-PGF)"/>
            <person name="Walter F."/>
            <person name="Albersmeier A."/>
            <person name="Kalinowski J."/>
            <person name="Ruckert C."/>
        </authorList>
    </citation>
    <scope>NUCLEOTIDE SEQUENCE</scope>
    <source>
        <strain evidence="2">CGMCC 1.15958</strain>
    </source>
</reference>
<keyword evidence="1" id="KW-0732">Signal</keyword>
<accession>A0A916YJZ4</accession>
<dbReference type="RefSeq" id="WP_188765063.1">
    <property type="nucleotide sequence ID" value="NZ_BMKK01000002.1"/>
</dbReference>
<evidence type="ECO:0000256" key="1">
    <source>
        <dbReference type="SAM" id="SignalP"/>
    </source>
</evidence>
<comment type="caution">
    <text evidence="2">The sequence shown here is derived from an EMBL/GenBank/DDBJ whole genome shotgun (WGS) entry which is preliminary data.</text>
</comment>
<reference evidence="2" key="2">
    <citation type="submission" date="2020-09" db="EMBL/GenBank/DDBJ databases">
        <authorList>
            <person name="Sun Q."/>
            <person name="Zhou Y."/>
        </authorList>
    </citation>
    <scope>NUCLEOTIDE SEQUENCE</scope>
    <source>
        <strain evidence="2">CGMCC 1.15958</strain>
    </source>
</reference>
<proteinExistence type="predicted"/>
<feature type="signal peptide" evidence="1">
    <location>
        <begin position="1"/>
        <end position="21"/>
    </location>
</feature>
<gene>
    <name evidence="2" type="ORF">GCM10011514_11290</name>
</gene>